<dbReference type="SUPFAM" id="SSF53597">
    <property type="entry name" value="Dihydrofolate reductase-like"/>
    <property type="match status" value="1"/>
</dbReference>
<gene>
    <name evidence="6" type="ORF">UY72_C0080G0008</name>
</gene>
<keyword evidence="3" id="KW-0808">Transferase</keyword>
<dbReference type="PRINTS" id="PR00108">
    <property type="entry name" value="THYMDSNTHASE"/>
</dbReference>
<name>A0A0G1XBG9_9BACT</name>
<organism evidence="6 7">
    <name type="scientific">Candidatus Uhrbacteria bacterium GW2011_GWD2_52_7</name>
    <dbReference type="NCBI Taxonomy" id="1618989"/>
    <lineage>
        <taxon>Bacteria</taxon>
        <taxon>Candidatus Uhriibacteriota</taxon>
    </lineage>
</organism>
<evidence type="ECO:0000256" key="2">
    <source>
        <dbReference type="ARBA" id="ARBA00022603"/>
    </source>
</evidence>
<dbReference type="AlphaFoldDB" id="A0A0G1XBG9"/>
<proteinExistence type="predicted"/>
<dbReference type="PATRIC" id="fig|1618989.3.peg.959"/>
<evidence type="ECO:0000256" key="4">
    <source>
        <dbReference type="NCBIfam" id="TIGR03284"/>
    </source>
</evidence>
<evidence type="ECO:0000259" key="5">
    <source>
        <dbReference type="PROSITE" id="PS51330"/>
    </source>
</evidence>
<dbReference type="GO" id="GO:0032259">
    <property type="term" value="P:methylation"/>
    <property type="evidence" value="ECO:0007669"/>
    <property type="project" value="UniProtKB-KW"/>
</dbReference>
<dbReference type="InterPro" id="IPR045097">
    <property type="entry name" value="Thymidate_synth/dCMP_Mease"/>
</dbReference>
<feature type="domain" description="DHFR" evidence="5">
    <location>
        <begin position="2"/>
        <end position="188"/>
    </location>
</feature>
<dbReference type="PANTHER" id="PTHR11548:SF1">
    <property type="entry name" value="THYMIDYLATE SYNTHASE 1"/>
    <property type="match status" value="1"/>
</dbReference>
<evidence type="ECO:0000256" key="3">
    <source>
        <dbReference type="ARBA" id="ARBA00022679"/>
    </source>
</evidence>
<dbReference type="CDD" id="cd00209">
    <property type="entry name" value="DHFR"/>
    <property type="match status" value="1"/>
</dbReference>
<dbReference type="GO" id="GO:0004799">
    <property type="term" value="F:thymidylate synthase activity"/>
    <property type="evidence" value="ECO:0007669"/>
    <property type="project" value="UniProtKB-UniRule"/>
</dbReference>
<dbReference type="Pfam" id="PF00303">
    <property type="entry name" value="Thymidylat_synt"/>
    <property type="match status" value="1"/>
</dbReference>
<dbReference type="PANTHER" id="PTHR11548">
    <property type="entry name" value="THYMIDYLATE SYNTHASE 1"/>
    <property type="match status" value="1"/>
</dbReference>
<sequence>MKVFLIAAMSADGKIAEQEHQSSLDWTSTEDTQFFVEKTKEIGTVVMGRKTFATIGKPLKDRRLIVMTANPDSQAGGEGVEFTSNDPATLVGRLQAEGCEQVIVAGGASVYGQFFAAGLVDEVFLTVEPVLFGQGVPLATDFGRVNLEFVAARQLNSRAIVLHYRAQRSFMKPVAERTPDHQYRNLLKKIMEEGVDVKPIQGEGSRMILGAQMHFSLENGFPMITERDLSGRFMVGALGEHFAFLHGARTQEELKAFGCAWWKRWVTKERCDIFGLPEGDLGPGSYGPAWTAFPTAEGKQIKERPNLRTHIISPWIPQYTIQHAELPPRKVVVAPCHGYLHVLVFPETKQLSVHHFQRSGDIPVGVVFNMIQYAAFTMMLAQVTGYTPKELVYTISDAHIYESQFEHVKELLAREPRPFPTMMLDSNVKDLLDFRPDHFTLTDYDPHEAMVIPTPV</sequence>
<evidence type="ECO:0000256" key="1">
    <source>
        <dbReference type="ARBA" id="ARBA00011947"/>
    </source>
</evidence>
<dbReference type="Pfam" id="PF00186">
    <property type="entry name" value="DHFR_1"/>
    <property type="match status" value="1"/>
</dbReference>
<dbReference type="CDD" id="cd00351">
    <property type="entry name" value="TS_Pyrimidine_HMase"/>
    <property type="match status" value="1"/>
</dbReference>
<evidence type="ECO:0000313" key="7">
    <source>
        <dbReference type="Proteomes" id="UP000034846"/>
    </source>
</evidence>
<dbReference type="NCBIfam" id="TIGR03284">
    <property type="entry name" value="thym_sym"/>
    <property type="match status" value="1"/>
</dbReference>
<protein>
    <recommendedName>
        <fullName evidence="1 4">Thymidylate synthase</fullName>
        <ecNumber evidence="1 4">2.1.1.45</ecNumber>
    </recommendedName>
</protein>
<dbReference type="Gene3D" id="3.40.430.10">
    <property type="entry name" value="Dihydrofolate Reductase, subunit A"/>
    <property type="match status" value="1"/>
</dbReference>
<dbReference type="InterPro" id="IPR001796">
    <property type="entry name" value="DHFR_dom"/>
</dbReference>
<comment type="caution">
    <text evidence="6">The sequence shown here is derived from an EMBL/GenBank/DDBJ whole genome shotgun (WGS) entry which is preliminary data.</text>
</comment>
<dbReference type="InterPro" id="IPR023451">
    <property type="entry name" value="Thymidate_synth/dCMP_Mease_dom"/>
</dbReference>
<reference evidence="6 7" key="1">
    <citation type="journal article" date="2015" name="Nature">
        <title>rRNA introns, odd ribosomes, and small enigmatic genomes across a large radiation of phyla.</title>
        <authorList>
            <person name="Brown C.T."/>
            <person name="Hug L.A."/>
            <person name="Thomas B.C."/>
            <person name="Sharon I."/>
            <person name="Castelle C.J."/>
            <person name="Singh A."/>
            <person name="Wilkins M.J."/>
            <person name="Williams K.H."/>
            <person name="Banfield J.F."/>
        </authorList>
    </citation>
    <scope>NUCLEOTIDE SEQUENCE [LARGE SCALE GENOMIC DNA]</scope>
</reference>
<accession>A0A0G1XBG9</accession>
<dbReference type="GO" id="GO:0046654">
    <property type="term" value="P:tetrahydrofolate biosynthetic process"/>
    <property type="evidence" value="ECO:0007669"/>
    <property type="project" value="InterPro"/>
</dbReference>
<dbReference type="GO" id="GO:0006231">
    <property type="term" value="P:dTMP biosynthetic process"/>
    <property type="evidence" value="ECO:0007669"/>
    <property type="project" value="InterPro"/>
</dbReference>
<dbReference type="EMBL" id="LCRD01000080">
    <property type="protein sequence ID" value="KKW28220.1"/>
    <property type="molecule type" value="Genomic_DNA"/>
</dbReference>
<dbReference type="SUPFAM" id="SSF55831">
    <property type="entry name" value="Thymidylate synthase/dCMP hydroxymethylase"/>
    <property type="match status" value="1"/>
</dbReference>
<dbReference type="GO" id="GO:0005829">
    <property type="term" value="C:cytosol"/>
    <property type="evidence" value="ECO:0007669"/>
    <property type="project" value="TreeGrafter"/>
</dbReference>
<keyword evidence="2" id="KW-0489">Methyltransferase</keyword>
<dbReference type="InterPro" id="IPR036926">
    <property type="entry name" value="Thymidate_synth/dCMP_Mease_sf"/>
</dbReference>
<dbReference type="GO" id="GO:0004146">
    <property type="term" value="F:dihydrofolate reductase activity"/>
    <property type="evidence" value="ECO:0007669"/>
    <property type="project" value="InterPro"/>
</dbReference>
<dbReference type="EC" id="2.1.1.45" evidence="1 4"/>
<dbReference type="InterPro" id="IPR000398">
    <property type="entry name" value="Thymidylate_synthase"/>
</dbReference>
<dbReference type="PROSITE" id="PS51330">
    <property type="entry name" value="DHFR_2"/>
    <property type="match status" value="1"/>
</dbReference>
<dbReference type="Gene3D" id="3.30.572.10">
    <property type="entry name" value="Thymidylate synthase/dCMP hydroxymethylase domain"/>
    <property type="match status" value="1"/>
</dbReference>
<evidence type="ECO:0000313" key="6">
    <source>
        <dbReference type="EMBL" id="KKW28220.1"/>
    </source>
</evidence>
<dbReference type="InterPro" id="IPR024072">
    <property type="entry name" value="DHFR-like_dom_sf"/>
</dbReference>
<dbReference type="Proteomes" id="UP000034846">
    <property type="component" value="Unassembled WGS sequence"/>
</dbReference>